<evidence type="ECO:0000313" key="3">
    <source>
        <dbReference type="Proteomes" id="UP000051574"/>
    </source>
</evidence>
<feature type="chain" id="PRO_5006668272" evidence="1">
    <location>
        <begin position="19"/>
        <end position="161"/>
    </location>
</feature>
<feature type="non-terminal residue" evidence="2">
    <location>
        <position position="161"/>
    </location>
</feature>
<comment type="caution">
    <text evidence="2">The sequence shown here is derived from an EMBL/GenBank/DDBJ whole genome shotgun (WGS) entry which is preliminary data.</text>
</comment>
<name>A0A0T6B129_9SCAR</name>
<proteinExistence type="predicted"/>
<evidence type="ECO:0000256" key="1">
    <source>
        <dbReference type="SAM" id="SignalP"/>
    </source>
</evidence>
<accession>A0A0T6B129</accession>
<feature type="signal peptide" evidence="1">
    <location>
        <begin position="1"/>
        <end position="18"/>
    </location>
</feature>
<evidence type="ECO:0000313" key="2">
    <source>
        <dbReference type="EMBL" id="KRT80891.1"/>
    </source>
</evidence>
<keyword evidence="3" id="KW-1185">Reference proteome</keyword>
<sequence>MILSVLVLISTYPILILSNSVVQDIYWRDYVPGTIPYDAFLVEKNRYVGQALHQGNNPGTLYPSTNVIAIDWNGRVCYRENIKILCTGDVSRLYWESVDFTKSHTTQMKNAVRGGWQPGLELFIGYALESGETKVGKVVSMDVASTLGLYIWDANGKPKKI</sequence>
<dbReference type="PANTHER" id="PTHR31649:SF10">
    <property type="entry name" value="IP19903P-RELATED"/>
    <property type="match status" value="1"/>
</dbReference>
<gene>
    <name evidence="2" type="ORF">AMK59_5066</name>
</gene>
<dbReference type="EMBL" id="LJIG01016341">
    <property type="protein sequence ID" value="KRT80891.1"/>
    <property type="molecule type" value="Genomic_DNA"/>
</dbReference>
<keyword evidence="1" id="KW-0732">Signal</keyword>
<organism evidence="2 3">
    <name type="scientific">Oryctes borbonicus</name>
    <dbReference type="NCBI Taxonomy" id="1629725"/>
    <lineage>
        <taxon>Eukaryota</taxon>
        <taxon>Metazoa</taxon>
        <taxon>Ecdysozoa</taxon>
        <taxon>Arthropoda</taxon>
        <taxon>Hexapoda</taxon>
        <taxon>Insecta</taxon>
        <taxon>Pterygota</taxon>
        <taxon>Neoptera</taxon>
        <taxon>Endopterygota</taxon>
        <taxon>Coleoptera</taxon>
        <taxon>Polyphaga</taxon>
        <taxon>Scarabaeiformia</taxon>
        <taxon>Scarabaeidae</taxon>
        <taxon>Dynastinae</taxon>
        <taxon>Oryctes</taxon>
    </lineage>
</organism>
<dbReference type="PANTHER" id="PTHR31649">
    <property type="entry name" value="AGAP009604-PA"/>
    <property type="match status" value="1"/>
</dbReference>
<dbReference type="InterPro" id="IPR006616">
    <property type="entry name" value="DM9_repeat"/>
</dbReference>
<dbReference type="AlphaFoldDB" id="A0A0T6B129"/>
<reference evidence="2 3" key="1">
    <citation type="submission" date="2015-09" db="EMBL/GenBank/DDBJ databases">
        <title>Draft genome of the scarab beetle Oryctes borbonicus.</title>
        <authorList>
            <person name="Meyer J.M."/>
            <person name="Markov G.V."/>
            <person name="Baskaran P."/>
            <person name="Herrmann M."/>
            <person name="Sommer R.J."/>
            <person name="Roedelsperger C."/>
        </authorList>
    </citation>
    <scope>NUCLEOTIDE SEQUENCE [LARGE SCALE GENOMIC DNA]</scope>
    <source>
        <strain evidence="2">OB123</strain>
        <tissue evidence="2">Whole animal</tissue>
    </source>
</reference>
<dbReference type="Pfam" id="PF11901">
    <property type="entry name" value="DM9"/>
    <property type="match status" value="1"/>
</dbReference>
<protein>
    <submittedName>
        <fullName evidence="2">Uncharacterized protein</fullName>
    </submittedName>
</protein>
<dbReference type="Proteomes" id="UP000051574">
    <property type="component" value="Unassembled WGS sequence"/>
</dbReference>
<dbReference type="OrthoDB" id="6767006at2759"/>